<dbReference type="AlphaFoldDB" id="A0A640V1B5"/>
<evidence type="ECO:0000313" key="1">
    <source>
        <dbReference type="EMBL" id="GFE42298.1"/>
    </source>
</evidence>
<comment type="caution">
    <text evidence="1">The sequence shown here is derived from an EMBL/GenBank/DDBJ whole genome shotgun (WGS) entry which is preliminary data.</text>
</comment>
<sequence>MASDVRRHAAALPKNDGRGALAEIVLCEAAGRLSVPLDGTVPCAQNRARLVRALYTRLHRLTEVAPAAPYPGGHHTVP</sequence>
<name>A0A640V1B5_9ACTN</name>
<organism evidence="1 2">
    <name type="scientific">Streptomyces tubercidicus</name>
    <dbReference type="NCBI Taxonomy" id="47759"/>
    <lineage>
        <taxon>Bacteria</taxon>
        <taxon>Bacillati</taxon>
        <taxon>Actinomycetota</taxon>
        <taxon>Actinomycetes</taxon>
        <taxon>Kitasatosporales</taxon>
        <taxon>Streptomycetaceae</taxon>
        <taxon>Streptomyces</taxon>
    </lineage>
</organism>
<gene>
    <name evidence="1" type="ORF">Stube_69710</name>
</gene>
<protein>
    <submittedName>
        <fullName evidence="1">Uncharacterized protein</fullName>
    </submittedName>
</protein>
<reference evidence="1 2" key="1">
    <citation type="submission" date="2019-12" db="EMBL/GenBank/DDBJ databases">
        <title>Whole genome shotgun sequence of Streptomyces tubercidicus NBRC 13090.</title>
        <authorList>
            <person name="Ichikawa N."/>
            <person name="Kimura A."/>
            <person name="Kitahashi Y."/>
            <person name="Komaki H."/>
            <person name="Tamura T."/>
        </authorList>
    </citation>
    <scope>NUCLEOTIDE SEQUENCE [LARGE SCALE GENOMIC DNA]</scope>
    <source>
        <strain evidence="1 2">NBRC 13090</strain>
    </source>
</reference>
<accession>A0A640V1B5</accession>
<evidence type="ECO:0000313" key="2">
    <source>
        <dbReference type="Proteomes" id="UP000431826"/>
    </source>
</evidence>
<dbReference type="Proteomes" id="UP000431826">
    <property type="component" value="Unassembled WGS sequence"/>
</dbReference>
<proteinExistence type="predicted"/>
<keyword evidence="2" id="KW-1185">Reference proteome</keyword>
<dbReference type="EMBL" id="BLIR01000003">
    <property type="protein sequence ID" value="GFE42298.1"/>
    <property type="molecule type" value="Genomic_DNA"/>
</dbReference>